<accession>A0A1A9HCM1</accession>
<dbReference type="RefSeq" id="WP_064438167.1">
    <property type="nucleotide sequence ID" value="NZ_CP011485.1"/>
</dbReference>
<proteinExistence type="predicted"/>
<name>A0A1A9HCM1_HELPX</name>
<protein>
    <submittedName>
        <fullName evidence="1">Lipoprotein</fullName>
    </submittedName>
</protein>
<dbReference type="AlphaFoldDB" id="A0A1A9HCM1"/>
<dbReference type="PATRIC" id="fig|210.2440.peg.1465"/>
<sequence>MKTYQKLLGASCLALYLAGCGGGSGADSRDGGSAESPIEPIEMKANSDGGFQISSKVDSVTIQGVKLNRGDCVVNFVQVEEKSKKGVLDQTHLISMQDLKDAERVSMGSDYGAIVDKISQLKQKGLMMEPLTLKFGEKIEGFSKGCSIREIETQIARTLRVKFKQ</sequence>
<gene>
    <name evidence="1" type="ORF">AA973_07145</name>
</gene>
<dbReference type="Proteomes" id="UP000078049">
    <property type="component" value="Chromosome"/>
</dbReference>
<evidence type="ECO:0000313" key="1">
    <source>
        <dbReference type="EMBL" id="ANH47551.1"/>
    </source>
</evidence>
<evidence type="ECO:0000313" key="2">
    <source>
        <dbReference type="Proteomes" id="UP000078049"/>
    </source>
</evidence>
<keyword evidence="1" id="KW-0449">Lipoprotein</keyword>
<dbReference type="EMBL" id="CP011485">
    <property type="protein sequence ID" value="ANH47551.1"/>
    <property type="molecule type" value="Genomic_DNA"/>
</dbReference>
<reference evidence="1 2" key="1">
    <citation type="submission" date="2014-04" db="EMBL/GenBank/DDBJ databases">
        <title>Detecting global and local adaptation in a worldwide sample of Helicobacter pylori genomes.</title>
        <authorList>
            <person name="Montano V."/>
            <person name="Didelot X."/>
            <person name="Foll M."/>
            <person name="Linz B."/>
            <person name="Reinhardt R."/>
            <person name="Suerbaum S."/>
            <person name="Moodley Y."/>
            <person name="Jensen J.D."/>
        </authorList>
    </citation>
    <scope>NUCLEOTIDE SEQUENCE [LARGE SCALE GENOMIC DNA]</scope>
    <source>
        <strain evidence="2">ausabrJ05</strain>
    </source>
</reference>
<organism evidence="1 2">
    <name type="scientific">Helicobacter pylori</name>
    <name type="common">Campylobacter pylori</name>
    <dbReference type="NCBI Taxonomy" id="210"/>
    <lineage>
        <taxon>Bacteria</taxon>
        <taxon>Pseudomonadati</taxon>
        <taxon>Campylobacterota</taxon>
        <taxon>Epsilonproteobacteria</taxon>
        <taxon>Campylobacterales</taxon>
        <taxon>Helicobacteraceae</taxon>
        <taxon>Helicobacter</taxon>
    </lineage>
</organism>